<feature type="active site" description="Charge relay system" evidence="10 11">
    <location>
        <position position="177"/>
    </location>
</feature>
<reference evidence="13 14" key="1">
    <citation type="journal article" date="2018" name="Syst. Appl. Microbiol.">
        <title>Corynebacterium heidelbergense sp. nov., isolated from the preen glands of Egyptian geese (Alopochen aegyptiacus).</title>
        <authorList>
            <person name="Braun M.S."/>
            <person name="Wang E."/>
            <person name="Zimmermann S."/>
            <person name="Wink M."/>
        </authorList>
    </citation>
    <scope>NUCLEOTIDE SEQUENCE [LARGE SCALE GENOMIC DNA]</scope>
    <source>
        <strain evidence="13 14">647</strain>
    </source>
</reference>
<proteinExistence type="inferred from homology"/>
<dbReference type="GO" id="GO:0005829">
    <property type="term" value="C:cytosol"/>
    <property type="evidence" value="ECO:0007669"/>
    <property type="project" value="TreeGrafter"/>
</dbReference>
<keyword evidence="3 10" id="KW-0663">Pyridoxal phosphate</keyword>
<dbReference type="GO" id="GO:0006543">
    <property type="term" value="P:L-glutamine catabolic process"/>
    <property type="evidence" value="ECO:0007669"/>
    <property type="project" value="UniProtKB-UniRule"/>
</dbReference>
<comment type="function">
    <text evidence="8 10">Catalyzes the hydrolysis of glutamine to glutamate and ammonia as part of the biosynthesis of pyridoxal 5'-phosphate. The resulting ammonia molecule is channeled to the active site of PdxS.</text>
</comment>
<dbReference type="PROSITE" id="PS51273">
    <property type="entry name" value="GATASE_TYPE_1"/>
    <property type="match status" value="1"/>
</dbReference>
<dbReference type="EC" id="4.3.3.6" evidence="10"/>
<dbReference type="PIRSF" id="PIRSF005639">
    <property type="entry name" value="Glut_amidoT_SNO"/>
    <property type="match status" value="1"/>
</dbReference>
<dbReference type="FunFam" id="3.40.50.880:FF:000010">
    <property type="entry name" value="uncharacterized protein LOC100176842 isoform X2"/>
    <property type="match status" value="1"/>
</dbReference>
<dbReference type="PANTHER" id="PTHR31559:SF0">
    <property type="entry name" value="PYRIDOXAL 5'-PHOSPHATE SYNTHASE SUBUNIT SNO1-RELATED"/>
    <property type="match status" value="1"/>
</dbReference>
<dbReference type="AlphaFoldDB" id="A0A364V7S5"/>
<dbReference type="InterPro" id="IPR002161">
    <property type="entry name" value="PdxT/SNO"/>
</dbReference>
<dbReference type="HAMAP" id="MF_01615">
    <property type="entry name" value="PdxT"/>
    <property type="match status" value="1"/>
</dbReference>
<dbReference type="Pfam" id="PF01174">
    <property type="entry name" value="SNO"/>
    <property type="match status" value="1"/>
</dbReference>
<feature type="binding site" evidence="10 12">
    <location>
        <begin position="138"/>
        <end position="139"/>
    </location>
    <ligand>
        <name>L-glutamine</name>
        <dbReference type="ChEBI" id="CHEBI:58359"/>
    </ligand>
</feature>
<dbReference type="GO" id="GO:0042823">
    <property type="term" value="P:pyridoxal phosphate biosynthetic process"/>
    <property type="evidence" value="ECO:0007669"/>
    <property type="project" value="UniProtKB-UniRule"/>
</dbReference>
<evidence type="ECO:0000256" key="4">
    <source>
        <dbReference type="ARBA" id="ARBA00022962"/>
    </source>
</evidence>
<name>A0A364V7S5_9CORY</name>
<comment type="similarity">
    <text evidence="1 10">Belongs to the glutaminase PdxT/SNO family.</text>
</comment>
<dbReference type="EMBL" id="QHCV01000012">
    <property type="protein sequence ID" value="RAV32713.1"/>
    <property type="molecule type" value="Genomic_DNA"/>
</dbReference>
<accession>A0A364V7S5</accession>
<evidence type="ECO:0000313" key="13">
    <source>
        <dbReference type="EMBL" id="RAV32713.1"/>
    </source>
</evidence>
<evidence type="ECO:0000256" key="6">
    <source>
        <dbReference type="ARBA" id="ARBA00047992"/>
    </source>
</evidence>
<gene>
    <name evidence="10" type="primary">pdxT</name>
    <name evidence="13" type="ORF">DLJ54_02055</name>
</gene>
<evidence type="ECO:0000256" key="5">
    <source>
        <dbReference type="ARBA" id="ARBA00023239"/>
    </source>
</evidence>
<sequence length="196" mass="21176">MPTPRIGVLSVQGGFAEHTDMLRNLGADPTPVRRLDHLQRLDGLVIPGGESTTISRLLDLSGMLEPLRELIAAGLPTFGTCAGLIMLATDVLDTRPDAHSLGALDISVRRNAFGRQVNSFETTLNMAHVAEDTEAVFIRAPRVERVGESVEELATLPDGTVVAVQSGVVLGTSFHPELTGDDRIHRYFLSLVEQSR</sequence>
<evidence type="ECO:0000256" key="2">
    <source>
        <dbReference type="ARBA" id="ARBA00022801"/>
    </source>
</evidence>
<dbReference type="EC" id="3.5.1.2" evidence="10"/>
<dbReference type="GO" id="GO:0008614">
    <property type="term" value="P:pyridoxine metabolic process"/>
    <property type="evidence" value="ECO:0007669"/>
    <property type="project" value="TreeGrafter"/>
</dbReference>
<evidence type="ECO:0000256" key="1">
    <source>
        <dbReference type="ARBA" id="ARBA00008345"/>
    </source>
</evidence>
<organism evidence="13 14">
    <name type="scientific">Corynebacterium heidelbergense</name>
    <dbReference type="NCBI Taxonomy" id="2055947"/>
    <lineage>
        <taxon>Bacteria</taxon>
        <taxon>Bacillati</taxon>
        <taxon>Actinomycetota</taxon>
        <taxon>Actinomycetes</taxon>
        <taxon>Mycobacteriales</taxon>
        <taxon>Corynebacteriaceae</taxon>
        <taxon>Corynebacterium</taxon>
    </lineage>
</organism>
<comment type="catalytic activity">
    <reaction evidence="7 10">
        <text>L-glutamine + H2O = L-glutamate + NH4(+)</text>
        <dbReference type="Rhea" id="RHEA:15889"/>
        <dbReference type="ChEBI" id="CHEBI:15377"/>
        <dbReference type="ChEBI" id="CHEBI:28938"/>
        <dbReference type="ChEBI" id="CHEBI:29985"/>
        <dbReference type="ChEBI" id="CHEBI:58359"/>
        <dbReference type="EC" id="3.5.1.2"/>
    </reaction>
</comment>
<comment type="catalytic activity">
    <reaction evidence="6 10">
        <text>aldehydo-D-ribose 5-phosphate + D-glyceraldehyde 3-phosphate + L-glutamine = pyridoxal 5'-phosphate + L-glutamate + phosphate + 3 H2O + H(+)</text>
        <dbReference type="Rhea" id="RHEA:31507"/>
        <dbReference type="ChEBI" id="CHEBI:15377"/>
        <dbReference type="ChEBI" id="CHEBI:15378"/>
        <dbReference type="ChEBI" id="CHEBI:29985"/>
        <dbReference type="ChEBI" id="CHEBI:43474"/>
        <dbReference type="ChEBI" id="CHEBI:58273"/>
        <dbReference type="ChEBI" id="CHEBI:58359"/>
        <dbReference type="ChEBI" id="CHEBI:59776"/>
        <dbReference type="ChEBI" id="CHEBI:597326"/>
        <dbReference type="EC" id="4.3.3.6"/>
    </reaction>
</comment>
<dbReference type="SUPFAM" id="SSF52317">
    <property type="entry name" value="Class I glutamine amidotransferase-like"/>
    <property type="match status" value="1"/>
</dbReference>
<keyword evidence="2 10" id="KW-0378">Hydrolase</keyword>
<keyword evidence="14" id="KW-1185">Reference proteome</keyword>
<dbReference type="UniPathway" id="UPA00245"/>
<dbReference type="InterPro" id="IPR029062">
    <property type="entry name" value="Class_I_gatase-like"/>
</dbReference>
<evidence type="ECO:0000256" key="9">
    <source>
        <dbReference type="ARBA" id="ARBA00064749"/>
    </source>
</evidence>
<keyword evidence="5 10" id="KW-0456">Lyase</keyword>
<evidence type="ECO:0000256" key="8">
    <source>
        <dbReference type="ARBA" id="ARBA00054599"/>
    </source>
</evidence>
<comment type="pathway">
    <text evidence="10">Cofactor biosynthesis; pyridoxal 5'-phosphate biosynthesis.</text>
</comment>
<evidence type="ECO:0000256" key="12">
    <source>
        <dbReference type="PIRSR" id="PIRSR005639-2"/>
    </source>
</evidence>
<dbReference type="PROSITE" id="PS01236">
    <property type="entry name" value="PDXT_SNO_1"/>
    <property type="match status" value="1"/>
</dbReference>
<comment type="subunit">
    <text evidence="9 10">In the presence of PdxS, forms a dodecamer of heterodimers. Only shows activity in the heterodimer.</text>
</comment>
<comment type="caution">
    <text evidence="13">The sequence shown here is derived from an EMBL/GenBank/DDBJ whole genome shotgun (WGS) entry which is preliminary data.</text>
</comment>
<evidence type="ECO:0000256" key="10">
    <source>
        <dbReference type="HAMAP-Rule" id="MF_01615"/>
    </source>
</evidence>
<dbReference type="PROSITE" id="PS51130">
    <property type="entry name" value="PDXT_SNO_2"/>
    <property type="match status" value="1"/>
</dbReference>
<dbReference type="GO" id="GO:0004359">
    <property type="term" value="F:glutaminase activity"/>
    <property type="evidence" value="ECO:0007669"/>
    <property type="project" value="UniProtKB-UniRule"/>
</dbReference>
<dbReference type="Proteomes" id="UP000251577">
    <property type="component" value="Unassembled WGS sequence"/>
</dbReference>
<dbReference type="CDD" id="cd01749">
    <property type="entry name" value="GATase1_PB"/>
    <property type="match status" value="1"/>
</dbReference>
<dbReference type="Gene3D" id="3.40.50.880">
    <property type="match status" value="1"/>
</dbReference>
<dbReference type="InterPro" id="IPR021196">
    <property type="entry name" value="PdxT/SNO_CS"/>
</dbReference>
<evidence type="ECO:0000256" key="7">
    <source>
        <dbReference type="ARBA" id="ARBA00049534"/>
    </source>
</evidence>
<keyword evidence="4 10" id="KW-0315">Glutamine amidotransferase</keyword>
<dbReference type="NCBIfam" id="TIGR03800">
    <property type="entry name" value="PLP_synth_Pdx2"/>
    <property type="match status" value="1"/>
</dbReference>
<protein>
    <recommendedName>
        <fullName evidence="10">Pyridoxal 5'-phosphate synthase subunit PdxT</fullName>
        <ecNumber evidence="10">4.3.3.6</ecNumber>
    </recommendedName>
    <alternativeName>
        <fullName evidence="10">Pdx2</fullName>
    </alternativeName>
    <alternativeName>
        <fullName evidence="10">Pyridoxal 5'-phosphate synthase glutaminase subunit</fullName>
        <ecNumber evidence="10">3.5.1.2</ecNumber>
    </alternativeName>
</protein>
<dbReference type="GO" id="GO:1903600">
    <property type="term" value="C:glutaminase complex"/>
    <property type="evidence" value="ECO:0007669"/>
    <property type="project" value="TreeGrafter"/>
</dbReference>
<dbReference type="PANTHER" id="PTHR31559">
    <property type="entry name" value="PYRIDOXAL 5'-PHOSPHATE SYNTHASE SUBUNIT SNO"/>
    <property type="match status" value="1"/>
</dbReference>
<evidence type="ECO:0000256" key="11">
    <source>
        <dbReference type="PIRSR" id="PIRSR005639-1"/>
    </source>
</evidence>
<dbReference type="GO" id="GO:0036381">
    <property type="term" value="F:pyridoxal 5'-phosphate synthase (glutamine hydrolysing) activity"/>
    <property type="evidence" value="ECO:0007669"/>
    <property type="project" value="UniProtKB-UniRule"/>
</dbReference>
<feature type="binding site" evidence="10 12">
    <location>
        <begin position="49"/>
        <end position="51"/>
    </location>
    <ligand>
        <name>L-glutamine</name>
        <dbReference type="ChEBI" id="CHEBI:58359"/>
    </ligand>
</feature>
<evidence type="ECO:0000256" key="3">
    <source>
        <dbReference type="ARBA" id="ARBA00022898"/>
    </source>
</evidence>
<feature type="active site" description="Charge relay system" evidence="10 11">
    <location>
        <position position="175"/>
    </location>
</feature>
<feature type="active site" description="Nucleophile" evidence="10 11">
    <location>
        <position position="81"/>
    </location>
</feature>
<evidence type="ECO:0000313" key="14">
    <source>
        <dbReference type="Proteomes" id="UP000251577"/>
    </source>
</evidence>
<dbReference type="RefSeq" id="WP_113630203.1">
    <property type="nucleotide sequence ID" value="NZ_QHCV01000012.1"/>
</dbReference>
<feature type="binding site" evidence="10 12">
    <location>
        <position position="110"/>
    </location>
    <ligand>
        <name>L-glutamine</name>
        <dbReference type="ChEBI" id="CHEBI:58359"/>
    </ligand>
</feature>